<comment type="caution">
    <text evidence="2">The sequence shown here is derived from an EMBL/GenBank/DDBJ whole genome shotgun (WGS) entry which is preliminary data.</text>
</comment>
<evidence type="ECO:0000256" key="1">
    <source>
        <dbReference type="SAM" id="Phobius"/>
    </source>
</evidence>
<feature type="transmembrane region" description="Helical" evidence="1">
    <location>
        <begin position="52"/>
        <end position="73"/>
    </location>
</feature>
<dbReference type="RefSeq" id="WP_307234383.1">
    <property type="nucleotide sequence ID" value="NZ_JAUSUZ010000001.1"/>
</dbReference>
<keyword evidence="3" id="KW-1185">Reference proteome</keyword>
<dbReference type="EMBL" id="JAUSUZ010000001">
    <property type="protein sequence ID" value="MDQ0363616.1"/>
    <property type="molecule type" value="Genomic_DNA"/>
</dbReference>
<keyword evidence="1" id="KW-0812">Transmembrane</keyword>
<proteinExistence type="predicted"/>
<feature type="transmembrane region" description="Helical" evidence="1">
    <location>
        <begin position="148"/>
        <end position="168"/>
    </location>
</feature>
<protein>
    <submittedName>
        <fullName evidence="2">Uncharacterized protein</fullName>
    </submittedName>
</protein>
<feature type="transmembrane region" description="Helical" evidence="1">
    <location>
        <begin position="227"/>
        <end position="245"/>
    </location>
</feature>
<feature type="transmembrane region" description="Helical" evidence="1">
    <location>
        <begin position="109"/>
        <end position="127"/>
    </location>
</feature>
<sequence>MSDEHQVPRRRWPNTPIGAWVLLATALIQAASPSLAGFDQGADDDPVVVPPGPFFAVWGVVVLGCLLVAVCGLKRDRAIAPAFRRLHVPLSITQTGFVLWLLLAAAVPVLTVPVFGLMLAMLVVALRRAPDVHGTGGGLAKDTVLVESVLGVYAGWSAAAVWINVASVTSRPPIPLLAALLAAAVVSEITLVTAVCRTFPARVAAGATGIWALLGVALSTFSTGAGALGALAVAGIGALAVATVATTRRPPARRRPSTA</sequence>
<organism evidence="2 3">
    <name type="scientific">Catenuloplanes indicus</name>
    <dbReference type="NCBI Taxonomy" id="137267"/>
    <lineage>
        <taxon>Bacteria</taxon>
        <taxon>Bacillati</taxon>
        <taxon>Actinomycetota</taxon>
        <taxon>Actinomycetes</taxon>
        <taxon>Micromonosporales</taxon>
        <taxon>Micromonosporaceae</taxon>
        <taxon>Catenuloplanes</taxon>
    </lineage>
</organism>
<evidence type="ECO:0000313" key="3">
    <source>
        <dbReference type="Proteomes" id="UP001240236"/>
    </source>
</evidence>
<keyword evidence="1" id="KW-0472">Membrane</keyword>
<accession>A0AAE4AVD4</accession>
<feature type="transmembrane region" description="Helical" evidence="1">
    <location>
        <begin position="174"/>
        <end position="196"/>
    </location>
</feature>
<reference evidence="2 3" key="1">
    <citation type="submission" date="2023-07" db="EMBL/GenBank/DDBJ databases">
        <title>Sequencing the genomes of 1000 actinobacteria strains.</title>
        <authorList>
            <person name="Klenk H.-P."/>
        </authorList>
    </citation>
    <scope>NUCLEOTIDE SEQUENCE [LARGE SCALE GENOMIC DNA]</scope>
    <source>
        <strain evidence="2 3">DSM 44709</strain>
    </source>
</reference>
<keyword evidence="1" id="KW-1133">Transmembrane helix</keyword>
<name>A0AAE4AVD4_9ACTN</name>
<dbReference type="Proteomes" id="UP001240236">
    <property type="component" value="Unassembled WGS sequence"/>
</dbReference>
<gene>
    <name evidence="2" type="ORF">J2S42_000285</name>
</gene>
<evidence type="ECO:0000313" key="2">
    <source>
        <dbReference type="EMBL" id="MDQ0363616.1"/>
    </source>
</evidence>
<dbReference type="AlphaFoldDB" id="A0AAE4AVD4"/>